<feature type="transmembrane region" description="Helical" evidence="6">
    <location>
        <begin position="107"/>
        <end position="124"/>
    </location>
</feature>
<feature type="domain" description="EamA" evidence="7">
    <location>
        <begin position="14"/>
        <end position="147"/>
    </location>
</feature>
<feature type="transmembrane region" description="Helical" evidence="6">
    <location>
        <begin position="83"/>
        <end position="101"/>
    </location>
</feature>
<comment type="similarity">
    <text evidence="2">Belongs to the drug/metabolite transporter (DMT) superfamily. 10 TMS drug/metabolite exporter (DME) (TC 2.A.7.3) family.</text>
</comment>
<name>A0A1I4B5V2_9HYPH</name>
<proteinExistence type="inferred from homology"/>
<gene>
    <name evidence="8" type="ORF">SAMN04488518_107123</name>
</gene>
<evidence type="ECO:0000259" key="7">
    <source>
        <dbReference type="Pfam" id="PF00892"/>
    </source>
</evidence>
<feature type="transmembrane region" description="Helical" evidence="6">
    <location>
        <begin position="20"/>
        <end position="40"/>
    </location>
</feature>
<evidence type="ECO:0000313" key="8">
    <source>
        <dbReference type="EMBL" id="SFK63537.1"/>
    </source>
</evidence>
<dbReference type="InterPro" id="IPR000620">
    <property type="entry name" value="EamA_dom"/>
</dbReference>
<dbReference type="Pfam" id="PF00892">
    <property type="entry name" value="EamA"/>
    <property type="match status" value="1"/>
</dbReference>
<comment type="caution">
    <text evidence="8">The sequence shown here is derived from an EMBL/GenBank/DDBJ whole genome shotgun (WGS) entry which is preliminary data.</text>
</comment>
<feature type="transmembrane region" description="Helical" evidence="6">
    <location>
        <begin position="131"/>
        <end position="148"/>
    </location>
</feature>
<evidence type="ECO:0000256" key="5">
    <source>
        <dbReference type="ARBA" id="ARBA00023136"/>
    </source>
</evidence>
<dbReference type="SUPFAM" id="SSF103481">
    <property type="entry name" value="Multidrug resistance efflux transporter EmrE"/>
    <property type="match status" value="2"/>
</dbReference>
<keyword evidence="5 6" id="KW-0472">Membrane</keyword>
<dbReference type="EMBL" id="FOSK01000007">
    <property type="protein sequence ID" value="SFK63537.1"/>
    <property type="molecule type" value="Genomic_DNA"/>
</dbReference>
<feature type="transmembrane region" description="Helical" evidence="6">
    <location>
        <begin position="221"/>
        <end position="240"/>
    </location>
</feature>
<dbReference type="InterPro" id="IPR037185">
    <property type="entry name" value="EmrE-like"/>
</dbReference>
<evidence type="ECO:0000256" key="2">
    <source>
        <dbReference type="ARBA" id="ARBA00009853"/>
    </source>
</evidence>
<comment type="subcellular location">
    <subcellularLocation>
        <location evidence="1">Membrane</location>
        <topology evidence="1">Multi-pass membrane protein</topology>
    </subcellularLocation>
</comment>
<feature type="transmembrane region" description="Helical" evidence="6">
    <location>
        <begin position="193"/>
        <end position="215"/>
    </location>
</feature>
<accession>A0A1I4B5V2</accession>
<keyword evidence="3 6" id="KW-0812">Transmembrane</keyword>
<protein>
    <submittedName>
        <fullName evidence="8">Permease of the drug/metabolite transporter (DMT) superfamily</fullName>
    </submittedName>
</protein>
<feature type="transmembrane region" description="Helical" evidence="6">
    <location>
        <begin position="46"/>
        <end position="63"/>
    </location>
</feature>
<evidence type="ECO:0000256" key="6">
    <source>
        <dbReference type="SAM" id="Phobius"/>
    </source>
</evidence>
<evidence type="ECO:0000313" key="9">
    <source>
        <dbReference type="Proteomes" id="UP000199598"/>
    </source>
</evidence>
<dbReference type="PANTHER" id="PTHR22911:SF6">
    <property type="entry name" value="SOLUTE CARRIER FAMILY 35 MEMBER G1"/>
    <property type="match status" value="1"/>
</dbReference>
<evidence type="ECO:0000256" key="1">
    <source>
        <dbReference type="ARBA" id="ARBA00004141"/>
    </source>
</evidence>
<sequence length="304" mass="32770">MLPDNWCVMTNDQIGISMRIGATVFFTLMVLCVKLTSGTIPLGQVVFFRSVIALIPLVLFLRLTDDFPGGLSTKRPFGHVTRCLFGAAAMFASFATIRYLPIAEATIIGYVTPIFTMILARIVLAEQVTATRWIGVALGFSGILTLVLPDLTGTKANEEYLIGVSLGFITAMLTSVAMIQVRSLTKTENAGAIAFYFAFTCAVLGAATFPLGWSAPSMEEYALLVGAGFAGGIAHILMTLGYKYSEASKLAPFEYLSLVFAVLADLMIFDIVPASNFYVAAAFIFTSVSFVALKDRRKPKPAQT</sequence>
<evidence type="ECO:0000256" key="3">
    <source>
        <dbReference type="ARBA" id="ARBA00022692"/>
    </source>
</evidence>
<reference evidence="8 9" key="1">
    <citation type="submission" date="2016-10" db="EMBL/GenBank/DDBJ databases">
        <authorList>
            <person name="Varghese N."/>
            <person name="Submissions S."/>
        </authorList>
    </citation>
    <scope>NUCLEOTIDE SEQUENCE [LARGE SCALE GENOMIC DNA]</scope>
    <source>
        <strain evidence="8 9">DSM 16392</strain>
    </source>
</reference>
<dbReference type="Proteomes" id="UP000199598">
    <property type="component" value="Unassembled WGS sequence"/>
</dbReference>
<evidence type="ECO:0000256" key="4">
    <source>
        <dbReference type="ARBA" id="ARBA00022989"/>
    </source>
</evidence>
<organism evidence="8 9">
    <name type="scientific">Pseudovibrio ascidiaceicola</name>
    <dbReference type="NCBI Taxonomy" id="285279"/>
    <lineage>
        <taxon>Bacteria</taxon>
        <taxon>Pseudomonadati</taxon>
        <taxon>Pseudomonadota</taxon>
        <taxon>Alphaproteobacteria</taxon>
        <taxon>Hyphomicrobiales</taxon>
        <taxon>Stappiaceae</taxon>
        <taxon>Pseudovibrio</taxon>
    </lineage>
</organism>
<dbReference type="PANTHER" id="PTHR22911">
    <property type="entry name" value="ACYL-MALONYL CONDENSING ENZYME-RELATED"/>
    <property type="match status" value="1"/>
</dbReference>
<keyword evidence="9" id="KW-1185">Reference proteome</keyword>
<keyword evidence="4 6" id="KW-1133">Transmembrane helix</keyword>
<feature type="transmembrane region" description="Helical" evidence="6">
    <location>
        <begin position="160"/>
        <end position="181"/>
    </location>
</feature>
<feature type="transmembrane region" description="Helical" evidence="6">
    <location>
        <begin position="275"/>
        <end position="293"/>
    </location>
</feature>